<name>A0A391PEE2_9FIRM</name>
<dbReference type="Gene3D" id="1.10.150.130">
    <property type="match status" value="1"/>
</dbReference>
<proteinExistence type="inferred from homology"/>
<keyword evidence="6" id="KW-0159">Chromosome partition</keyword>
<dbReference type="GO" id="GO:0051301">
    <property type="term" value="P:cell division"/>
    <property type="evidence" value="ECO:0007669"/>
    <property type="project" value="UniProtKB-KW"/>
</dbReference>
<dbReference type="InterPro" id="IPR011010">
    <property type="entry name" value="DNA_brk_join_enz"/>
</dbReference>
<evidence type="ECO:0000256" key="2">
    <source>
        <dbReference type="ARBA" id="ARBA00004496"/>
    </source>
</evidence>
<evidence type="ECO:0000256" key="7">
    <source>
        <dbReference type="ARBA" id="ARBA00022908"/>
    </source>
</evidence>
<gene>
    <name evidence="14" type="ORF">KGMB01110_24990</name>
</gene>
<protein>
    <submittedName>
        <fullName evidence="14">Phage integrase</fullName>
    </submittedName>
</protein>
<evidence type="ECO:0000313" key="14">
    <source>
        <dbReference type="EMBL" id="GCA68063.1"/>
    </source>
</evidence>
<dbReference type="Proteomes" id="UP000265643">
    <property type="component" value="Unassembled WGS sequence"/>
</dbReference>
<evidence type="ECO:0000256" key="3">
    <source>
        <dbReference type="ARBA" id="ARBA00008857"/>
    </source>
</evidence>
<dbReference type="InterPro" id="IPR004107">
    <property type="entry name" value="Integrase_SAM-like_N"/>
</dbReference>
<comment type="similarity">
    <text evidence="3">Belongs to the 'phage' integrase family.</text>
</comment>
<keyword evidence="9" id="KW-0233">DNA recombination</keyword>
<dbReference type="GO" id="GO:0007059">
    <property type="term" value="P:chromosome segregation"/>
    <property type="evidence" value="ECO:0007669"/>
    <property type="project" value="UniProtKB-KW"/>
</dbReference>
<reference evidence="15" key="1">
    <citation type="submission" date="2018-09" db="EMBL/GenBank/DDBJ databases">
        <title>Draft Genome Sequence of Mediterraneibacter sp. KCTC 15684.</title>
        <authorList>
            <person name="Kim J.S."/>
            <person name="Han K.I."/>
            <person name="Suh M.K."/>
            <person name="Lee K.C."/>
            <person name="Eom M.K."/>
            <person name="Lee J.H."/>
            <person name="Park S.H."/>
            <person name="Kang S.W."/>
            <person name="Park J.E."/>
            <person name="Oh B.S."/>
            <person name="Yu S.Y."/>
            <person name="Choi S.H."/>
            <person name="Lee D.H."/>
            <person name="Yoon H."/>
            <person name="Kim B."/>
            <person name="Yang S.J."/>
            <person name="Lee J.S."/>
        </authorList>
    </citation>
    <scope>NUCLEOTIDE SEQUENCE [LARGE SCALE GENOMIC DNA]</scope>
    <source>
        <strain evidence="15">KCTC 15684</strain>
    </source>
</reference>
<keyword evidence="8 11" id="KW-0238">DNA-binding</keyword>
<dbReference type="Pfam" id="PF00589">
    <property type="entry name" value="Phage_integrase"/>
    <property type="match status" value="1"/>
</dbReference>
<organism evidence="14 15">
    <name type="scientific">Mediterraneibacter butyricigenes</name>
    <dbReference type="NCBI Taxonomy" id="2316025"/>
    <lineage>
        <taxon>Bacteria</taxon>
        <taxon>Bacillati</taxon>
        <taxon>Bacillota</taxon>
        <taxon>Clostridia</taxon>
        <taxon>Lachnospirales</taxon>
        <taxon>Lachnospiraceae</taxon>
        <taxon>Mediterraneibacter</taxon>
    </lineage>
</organism>
<dbReference type="InterPro" id="IPR044068">
    <property type="entry name" value="CB"/>
</dbReference>
<evidence type="ECO:0000313" key="15">
    <source>
        <dbReference type="Proteomes" id="UP000265643"/>
    </source>
</evidence>
<comment type="subcellular location">
    <subcellularLocation>
        <location evidence="2">Cytoplasm</location>
    </subcellularLocation>
</comment>
<dbReference type="Gene3D" id="1.10.443.10">
    <property type="entry name" value="Intergrase catalytic core"/>
    <property type="match status" value="1"/>
</dbReference>
<keyword evidence="4" id="KW-0963">Cytoplasm</keyword>
<comment type="function">
    <text evidence="1">Site-specific tyrosine recombinase, which acts by catalyzing the cutting and rejoining of the recombining DNA molecules.</text>
</comment>
<keyword evidence="5" id="KW-0132">Cell division</keyword>
<dbReference type="InterPro" id="IPR050090">
    <property type="entry name" value="Tyrosine_recombinase_XerCD"/>
</dbReference>
<evidence type="ECO:0000256" key="11">
    <source>
        <dbReference type="PROSITE-ProRule" id="PRU01248"/>
    </source>
</evidence>
<dbReference type="InterPro" id="IPR010998">
    <property type="entry name" value="Integrase_recombinase_N"/>
</dbReference>
<evidence type="ECO:0000256" key="1">
    <source>
        <dbReference type="ARBA" id="ARBA00003283"/>
    </source>
</evidence>
<evidence type="ECO:0000256" key="5">
    <source>
        <dbReference type="ARBA" id="ARBA00022618"/>
    </source>
</evidence>
<evidence type="ECO:0000256" key="4">
    <source>
        <dbReference type="ARBA" id="ARBA00022490"/>
    </source>
</evidence>
<sequence length="329" mass="38602">MEQKIMEVLRKMQEHLKEDQLKLLRDCLEMVLGGCQITETTAVSAPERSWVNDLEDFLVSKALEGKSPQTITRYRYELRRLLSYIDKGVADITAKDISGYLRAYKQIRKISNATLRNVRAVFSSFFGWLRDRERIRRNPMSLVEDIKVEKIIKKPYSDEERERMLRECKTLRDKAMLEFLYSTAVRVSELSSLNRNDIRFSSKDLIVFGKGSKERKVYLNDRTNLYIREYLESRKDNNPALFVSMKSPHERLSKAGIEYIIRQIGKRAQVENAHPHRFRRTALTNALNRGMPLQEAMILAGHSKPETTMRYCTVDQEAVQYHHRKYLSA</sequence>
<feature type="domain" description="Core-binding (CB)" evidence="13">
    <location>
        <begin position="48"/>
        <end position="130"/>
    </location>
</feature>
<dbReference type="Pfam" id="PF13495">
    <property type="entry name" value="Phage_int_SAM_4"/>
    <property type="match status" value="1"/>
</dbReference>
<comment type="caution">
    <text evidence="14">The sequence shown here is derived from an EMBL/GenBank/DDBJ whole genome shotgun (WGS) entry which is preliminary data.</text>
</comment>
<evidence type="ECO:0000259" key="12">
    <source>
        <dbReference type="PROSITE" id="PS51898"/>
    </source>
</evidence>
<dbReference type="GO" id="GO:0003677">
    <property type="term" value="F:DNA binding"/>
    <property type="evidence" value="ECO:0007669"/>
    <property type="project" value="UniProtKB-UniRule"/>
</dbReference>
<dbReference type="InterPro" id="IPR013762">
    <property type="entry name" value="Integrase-like_cat_sf"/>
</dbReference>
<keyword evidence="15" id="KW-1185">Reference proteome</keyword>
<dbReference type="GO" id="GO:0006310">
    <property type="term" value="P:DNA recombination"/>
    <property type="evidence" value="ECO:0007669"/>
    <property type="project" value="UniProtKB-KW"/>
</dbReference>
<keyword evidence="10" id="KW-0131">Cell cycle</keyword>
<dbReference type="PANTHER" id="PTHR30349">
    <property type="entry name" value="PHAGE INTEGRASE-RELATED"/>
    <property type="match status" value="1"/>
</dbReference>
<evidence type="ECO:0000259" key="13">
    <source>
        <dbReference type="PROSITE" id="PS51900"/>
    </source>
</evidence>
<dbReference type="EMBL" id="BHGK01000001">
    <property type="protein sequence ID" value="GCA68063.1"/>
    <property type="molecule type" value="Genomic_DNA"/>
</dbReference>
<keyword evidence="7" id="KW-0229">DNA integration</keyword>
<evidence type="ECO:0000256" key="8">
    <source>
        <dbReference type="ARBA" id="ARBA00023125"/>
    </source>
</evidence>
<evidence type="ECO:0000256" key="9">
    <source>
        <dbReference type="ARBA" id="ARBA00023172"/>
    </source>
</evidence>
<dbReference type="PROSITE" id="PS51900">
    <property type="entry name" value="CB"/>
    <property type="match status" value="1"/>
</dbReference>
<dbReference type="PROSITE" id="PS51898">
    <property type="entry name" value="TYR_RECOMBINASE"/>
    <property type="match status" value="1"/>
</dbReference>
<dbReference type="GO" id="GO:0015074">
    <property type="term" value="P:DNA integration"/>
    <property type="evidence" value="ECO:0007669"/>
    <property type="project" value="UniProtKB-KW"/>
</dbReference>
<feature type="domain" description="Tyr recombinase" evidence="12">
    <location>
        <begin position="151"/>
        <end position="324"/>
    </location>
</feature>
<dbReference type="PANTHER" id="PTHR30349:SF77">
    <property type="entry name" value="TYROSINE RECOMBINASE XERC"/>
    <property type="match status" value="1"/>
</dbReference>
<accession>A0A391PEE2</accession>
<dbReference type="SUPFAM" id="SSF56349">
    <property type="entry name" value="DNA breaking-rejoining enzymes"/>
    <property type="match status" value="1"/>
</dbReference>
<evidence type="ECO:0000256" key="6">
    <source>
        <dbReference type="ARBA" id="ARBA00022829"/>
    </source>
</evidence>
<dbReference type="GO" id="GO:0005737">
    <property type="term" value="C:cytoplasm"/>
    <property type="evidence" value="ECO:0007669"/>
    <property type="project" value="UniProtKB-SubCell"/>
</dbReference>
<dbReference type="RefSeq" id="WP_119298707.1">
    <property type="nucleotide sequence ID" value="NZ_BHGK01000001.1"/>
</dbReference>
<dbReference type="AlphaFoldDB" id="A0A391PEE2"/>
<evidence type="ECO:0000256" key="10">
    <source>
        <dbReference type="ARBA" id="ARBA00023306"/>
    </source>
</evidence>
<dbReference type="InterPro" id="IPR002104">
    <property type="entry name" value="Integrase_catalytic"/>
</dbReference>